<keyword evidence="7" id="KW-1185">Reference proteome</keyword>
<dbReference type="PROSITE" id="PS50088">
    <property type="entry name" value="ANK_REPEAT"/>
    <property type="match status" value="2"/>
</dbReference>
<keyword evidence="2" id="KW-0677">Repeat</keyword>
<dbReference type="InterPro" id="IPR007751">
    <property type="entry name" value="DUF676_lipase-like"/>
</dbReference>
<dbReference type="SMART" id="SM00248">
    <property type="entry name" value="ANK"/>
    <property type="match status" value="8"/>
</dbReference>
<dbReference type="Gene3D" id="3.40.50.300">
    <property type="entry name" value="P-loop containing nucleotide triphosphate hydrolases"/>
    <property type="match status" value="1"/>
</dbReference>
<evidence type="ECO:0000313" key="7">
    <source>
        <dbReference type="Proteomes" id="UP001285441"/>
    </source>
</evidence>
<evidence type="ECO:0000259" key="5">
    <source>
        <dbReference type="Pfam" id="PF24883"/>
    </source>
</evidence>
<dbReference type="Proteomes" id="UP001285441">
    <property type="component" value="Unassembled WGS sequence"/>
</dbReference>
<dbReference type="PANTHER" id="PTHR10039">
    <property type="entry name" value="AMELOGENIN"/>
    <property type="match status" value="1"/>
</dbReference>
<reference evidence="6" key="1">
    <citation type="journal article" date="2023" name="Mol. Phylogenet. Evol.">
        <title>Genome-scale phylogeny and comparative genomics of the fungal order Sordariales.</title>
        <authorList>
            <person name="Hensen N."/>
            <person name="Bonometti L."/>
            <person name="Westerberg I."/>
            <person name="Brannstrom I.O."/>
            <person name="Guillou S."/>
            <person name="Cros-Aarteil S."/>
            <person name="Calhoun S."/>
            <person name="Haridas S."/>
            <person name="Kuo A."/>
            <person name="Mondo S."/>
            <person name="Pangilinan J."/>
            <person name="Riley R."/>
            <person name="LaButti K."/>
            <person name="Andreopoulos B."/>
            <person name="Lipzen A."/>
            <person name="Chen C."/>
            <person name="Yan M."/>
            <person name="Daum C."/>
            <person name="Ng V."/>
            <person name="Clum A."/>
            <person name="Steindorff A."/>
            <person name="Ohm R.A."/>
            <person name="Martin F."/>
            <person name="Silar P."/>
            <person name="Natvig D.O."/>
            <person name="Lalanne C."/>
            <person name="Gautier V."/>
            <person name="Ament-Velasquez S.L."/>
            <person name="Kruys A."/>
            <person name="Hutchinson M.I."/>
            <person name="Powell A.J."/>
            <person name="Barry K."/>
            <person name="Miller A.N."/>
            <person name="Grigoriev I.V."/>
            <person name="Debuchy R."/>
            <person name="Gladieux P."/>
            <person name="Hiltunen Thoren M."/>
            <person name="Johannesson H."/>
        </authorList>
    </citation>
    <scope>NUCLEOTIDE SEQUENCE</scope>
    <source>
        <strain evidence="6">CBS 232.78</strain>
    </source>
</reference>
<dbReference type="Pfam" id="PF12796">
    <property type="entry name" value="Ank_2"/>
    <property type="match status" value="3"/>
</dbReference>
<dbReference type="InterPro" id="IPR002110">
    <property type="entry name" value="Ankyrin_rpt"/>
</dbReference>
<dbReference type="InterPro" id="IPR036770">
    <property type="entry name" value="Ankyrin_rpt-contain_sf"/>
</dbReference>
<dbReference type="AlphaFoldDB" id="A0AAE0U3E1"/>
<protein>
    <submittedName>
        <fullName evidence="6">Uncharacterized protein</fullName>
    </submittedName>
</protein>
<dbReference type="Pfam" id="PF24883">
    <property type="entry name" value="NPHP3_N"/>
    <property type="match status" value="1"/>
</dbReference>
<dbReference type="SUPFAM" id="SSF52540">
    <property type="entry name" value="P-loop containing nucleoside triphosphate hydrolases"/>
    <property type="match status" value="1"/>
</dbReference>
<name>A0AAE0U3E1_9PEZI</name>
<dbReference type="PROSITE" id="PS50297">
    <property type="entry name" value="ANK_REP_REGION"/>
    <property type="match status" value="1"/>
</dbReference>
<reference evidence="6" key="2">
    <citation type="submission" date="2023-06" db="EMBL/GenBank/DDBJ databases">
        <authorList>
            <consortium name="Lawrence Berkeley National Laboratory"/>
            <person name="Haridas S."/>
            <person name="Hensen N."/>
            <person name="Bonometti L."/>
            <person name="Westerberg I."/>
            <person name="Brannstrom I.O."/>
            <person name="Guillou S."/>
            <person name="Cros-Aarteil S."/>
            <person name="Calhoun S."/>
            <person name="Kuo A."/>
            <person name="Mondo S."/>
            <person name="Pangilinan J."/>
            <person name="Riley R."/>
            <person name="LaButti K."/>
            <person name="Andreopoulos B."/>
            <person name="Lipzen A."/>
            <person name="Chen C."/>
            <person name="Yanf M."/>
            <person name="Daum C."/>
            <person name="Ng V."/>
            <person name="Clum A."/>
            <person name="Steindorff A."/>
            <person name="Ohm R."/>
            <person name="Martin F."/>
            <person name="Silar P."/>
            <person name="Natvig D."/>
            <person name="Lalanne C."/>
            <person name="Gautier V."/>
            <person name="Ament-velasquez S.L."/>
            <person name="Kruys A."/>
            <person name="Hutchinson M.I."/>
            <person name="Powell A.J."/>
            <person name="Barry K."/>
            <person name="Miller A.N."/>
            <person name="Grigoriev I.V."/>
            <person name="Debuchy R."/>
            <person name="Gladieux P."/>
            <person name="Thoren M.H."/>
            <person name="Johannesson H."/>
        </authorList>
    </citation>
    <scope>NUCLEOTIDE SEQUENCE</scope>
    <source>
        <strain evidence="6">CBS 232.78</strain>
    </source>
</reference>
<organism evidence="6 7">
    <name type="scientific">Podospora didyma</name>
    <dbReference type="NCBI Taxonomy" id="330526"/>
    <lineage>
        <taxon>Eukaryota</taxon>
        <taxon>Fungi</taxon>
        <taxon>Dikarya</taxon>
        <taxon>Ascomycota</taxon>
        <taxon>Pezizomycotina</taxon>
        <taxon>Sordariomycetes</taxon>
        <taxon>Sordariomycetidae</taxon>
        <taxon>Sordariales</taxon>
        <taxon>Podosporaceae</taxon>
        <taxon>Podospora</taxon>
    </lineage>
</organism>
<evidence type="ECO:0000256" key="2">
    <source>
        <dbReference type="ARBA" id="ARBA00022737"/>
    </source>
</evidence>
<dbReference type="Pfam" id="PF05057">
    <property type="entry name" value="DUF676"/>
    <property type="match status" value="1"/>
</dbReference>
<proteinExistence type="inferred from homology"/>
<dbReference type="SUPFAM" id="SSF53474">
    <property type="entry name" value="alpha/beta-Hydrolases"/>
    <property type="match status" value="1"/>
</dbReference>
<dbReference type="InterPro" id="IPR029058">
    <property type="entry name" value="AB_hydrolase_fold"/>
</dbReference>
<evidence type="ECO:0000256" key="3">
    <source>
        <dbReference type="PROSITE-ProRule" id="PRU00023"/>
    </source>
</evidence>
<dbReference type="Gene3D" id="1.25.40.20">
    <property type="entry name" value="Ankyrin repeat-containing domain"/>
    <property type="match status" value="3"/>
</dbReference>
<keyword evidence="3" id="KW-0040">ANK repeat</keyword>
<feature type="repeat" description="ANK" evidence="3">
    <location>
        <begin position="890"/>
        <end position="923"/>
    </location>
</feature>
<gene>
    <name evidence="6" type="ORF">B0H63DRAFT_507002</name>
</gene>
<sequence>MPKHFRKLLLKFGKRPSVEETGSGSVGSKSDRHGLFLVAGECAPRPTDREYFPVDIIALHGLNGNAITTWTHENGTFWLRDLLPQSMPGCRVFSFGYPSEFAFSDSFATVQDYSRRLLSSIRDVRENENQESRPIIFVCHSLGGIVLKQALVFAHEDDVLYGNVLRSVVGAVFLATPHNGSDTASLGSIVGKILNIGFATTTAGTQPKAIRTDLLDYLSSDSTNLQDLAISVRNRLHNLTIVSFYESERQLPLSSLIVDKRSSILGIPREDVSPLWSNHRDICRFSGETDSYKAVSAALRRIARNTLSKQSLKRRSTHSSQLTLDDSEKTCMTQFSIFDLADYLVVLPKPVNGTCQWILVHPKFTSWLGKTENALLWLTGHPGCGKTVLSFFLLNHLEQTRTSQTPTSVCAFFCDDKISKQKDAKDILKGLIFQVISRHRSLIRHAKRVFETHGQNMFQSFTALWNLLIKAVTDSKSGTTYIIIDALDECEKSTRDNLLDSIRTFTMQSPTVPVGSVQQHVKFILTGRPYLLELGKSIGDVTEYRIPIDEGEKGHDDDIRIFIRERLDEISMRRNCSQETKEFLQKTLYSEVGQTFLWVHMVFGALESSLLASKKDFQEIISRIPPDLKLTYMRFLSDIPPSYQSTAVKLLKLILGSTRPLNMHEINIAFTINDSHHTLAELESSWQPAILRTIQGTLGPISPIESILSEPGSESPGSAVSIRYMGFSDDGDGAYNLSGAERLFQDPAILDEEVARTIAEIHPFYQYASRHWAEHFAICESAASRELRNMAKKLLDINLANSSNWLRFLAAEASARGDDAGSIPTDSPGPVTLGAYFDLHATVKDFLGGIQPVPMEDKDSALFWASWKGHAKTVEVLLNSGAQLQTRVLEKQSAIIVAAENGYLDCVSELLAHTGADVNIQGRSGRTALSFACGGGHHDVVKKILSQEDSLSWAAKDGMEGAVKALLSGPDIDPNLQDRKGRSPLSWAAGNGCTGVVRILIRNRKVDKGSIDRDKRNAVSWASTGGHVDTLQMLLKYGCPGVDDQDVDGWTPLAWATQSNSPETMEALIASGGVDLEQRDHGGRTALSWAVEYGHIEVVRTLLREGADPSTESNEGLTPIMAAEKFKRKDILDELMHYVNERARRADRPL</sequence>
<dbReference type="EMBL" id="JAULSW010000002">
    <property type="protein sequence ID" value="KAK3389407.1"/>
    <property type="molecule type" value="Genomic_DNA"/>
</dbReference>
<dbReference type="PANTHER" id="PTHR10039:SF14">
    <property type="entry name" value="NACHT DOMAIN-CONTAINING PROTEIN"/>
    <property type="match status" value="1"/>
</dbReference>
<evidence type="ECO:0000256" key="1">
    <source>
        <dbReference type="ARBA" id="ARBA00007920"/>
    </source>
</evidence>
<dbReference type="InterPro" id="IPR027417">
    <property type="entry name" value="P-loop_NTPase"/>
</dbReference>
<feature type="repeat" description="ANK" evidence="3">
    <location>
        <begin position="1082"/>
        <end position="1114"/>
    </location>
</feature>
<dbReference type="SUPFAM" id="SSF48403">
    <property type="entry name" value="Ankyrin repeat"/>
    <property type="match status" value="1"/>
</dbReference>
<evidence type="ECO:0000313" key="6">
    <source>
        <dbReference type="EMBL" id="KAK3389407.1"/>
    </source>
</evidence>
<dbReference type="Gene3D" id="3.40.50.1820">
    <property type="entry name" value="alpha/beta hydrolase"/>
    <property type="match status" value="1"/>
</dbReference>
<feature type="domain" description="DUF676" evidence="4">
    <location>
        <begin position="57"/>
        <end position="185"/>
    </location>
</feature>
<feature type="domain" description="Nephrocystin 3-like N-terminal" evidence="5">
    <location>
        <begin position="353"/>
        <end position="528"/>
    </location>
</feature>
<evidence type="ECO:0000259" key="4">
    <source>
        <dbReference type="Pfam" id="PF05057"/>
    </source>
</evidence>
<accession>A0AAE0U3E1</accession>
<dbReference type="InterPro" id="IPR056884">
    <property type="entry name" value="NPHP3-like_N"/>
</dbReference>
<comment type="caution">
    <text evidence="6">The sequence shown here is derived from an EMBL/GenBank/DDBJ whole genome shotgun (WGS) entry which is preliminary data.</text>
</comment>
<comment type="similarity">
    <text evidence="1">Belongs to the putative lipase ROG1 family.</text>
</comment>